<keyword evidence="3" id="KW-0812">Transmembrane</keyword>
<evidence type="ECO:0000256" key="3">
    <source>
        <dbReference type="SAM" id="Phobius"/>
    </source>
</evidence>
<accession>A0A6A6N268</accession>
<evidence type="ECO:0000313" key="4">
    <source>
        <dbReference type="EMBL" id="KAF2320191.1"/>
    </source>
</evidence>
<dbReference type="EMBL" id="JAAGAX010000003">
    <property type="protein sequence ID" value="KAF2320191.1"/>
    <property type="molecule type" value="Genomic_DNA"/>
</dbReference>
<gene>
    <name evidence="4" type="ORF">GH714_025197</name>
</gene>
<keyword evidence="5" id="KW-1185">Reference proteome</keyword>
<feature type="region of interest" description="Disordered" evidence="2">
    <location>
        <begin position="1"/>
        <end position="22"/>
    </location>
</feature>
<keyword evidence="3" id="KW-1133">Transmembrane helix</keyword>
<protein>
    <submittedName>
        <fullName evidence="4">Uncharacterized protein</fullName>
    </submittedName>
</protein>
<feature type="compositionally biased region" description="Basic residues" evidence="2">
    <location>
        <begin position="510"/>
        <end position="519"/>
    </location>
</feature>
<evidence type="ECO:0000256" key="2">
    <source>
        <dbReference type="SAM" id="MobiDB-lite"/>
    </source>
</evidence>
<organism evidence="4 5">
    <name type="scientific">Hevea brasiliensis</name>
    <name type="common">Para rubber tree</name>
    <name type="synonym">Siphonia brasiliensis</name>
    <dbReference type="NCBI Taxonomy" id="3981"/>
    <lineage>
        <taxon>Eukaryota</taxon>
        <taxon>Viridiplantae</taxon>
        <taxon>Streptophyta</taxon>
        <taxon>Embryophyta</taxon>
        <taxon>Tracheophyta</taxon>
        <taxon>Spermatophyta</taxon>
        <taxon>Magnoliopsida</taxon>
        <taxon>eudicotyledons</taxon>
        <taxon>Gunneridae</taxon>
        <taxon>Pentapetalae</taxon>
        <taxon>rosids</taxon>
        <taxon>fabids</taxon>
        <taxon>Malpighiales</taxon>
        <taxon>Euphorbiaceae</taxon>
        <taxon>Crotonoideae</taxon>
        <taxon>Micrandreae</taxon>
        <taxon>Hevea</taxon>
    </lineage>
</organism>
<evidence type="ECO:0000256" key="1">
    <source>
        <dbReference type="SAM" id="Coils"/>
    </source>
</evidence>
<feature type="region of interest" description="Disordered" evidence="2">
    <location>
        <begin position="104"/>
        <end position="145"/>
    </location>
</feature>
<evidence type="ECO:0000313" key="5">
    <source>
        <dbReference type="Proteomes" id="UP000467840"/>
    </source>
</evidence>
<reference evidence="4 5" key="1">
    <citation type="journal article" date="2020" name="Mol. Plant">
        <title>The Chromosome-Based Rubber Tree Genome Provides New Insights into Spurge Genome Evolution and Rubber Biosynthesis.</title>
        <authorList>
            <person name="Liu J."/>
            <person name="Shi C."/>
            <person name="Shi C.C."/>
            <person name="Li W."/>
            <person name="Zhang Q.J."/>
            <person name="Zhang Y."/>
            <person name="Li K."/>
            <person name="Lu H.F."/>
            <person name="Shi C."/>
            <person name="Zhu S.T."/>
            <person name="Xiao Z.Y."/>
            <person name="Nan H."/>
            <person name="Yue Y."/>
            <person name="Zhu X.G."/>
            <person name="Wu Y."/>
            <person name="Hong X.N."/>
            <person name="Fan G.Y."/>
            <person name="Tong Y."/>
            <person name="Zhang D."/>
            <person name="Mao C.L."/>
            <person name="Liu Y.L."/>
            <person name="Hao S.J."/>
            <person name="Liu W.Q."/>
            <person name="Lv M.Q."/>
            <person name="Zhang H.B."/>
            <person name="Liu Y."/>
            <person name="Hu-Tang G.R."/>
            <person name="Wang J.P."/>
            <person name="Wang J.H."/>
            <person name="Sun Y.H."/>
            <person name="Ni S.B."/>
            <person name="Chen W.B."/>
            <person name="Zhang X.C."/>
            <person name="Jiao Y.N."/>
            <person name="Eichler E.E."/>
            <person name="Li G.H."/>
            <person name="Liu X."/>
            <person name="Gao L.Z."/>
        </authorList>
    </citation>
    <scope>NUCLEOTIDE SEQUENCE [LARGE SCALE GENOMIC DNA]</scope>
    <source>
        <strain evidence="5">cv. GT1</strain>
        <tissue evidence="4">Leaf</tissue>
    </source>
</reference>
<feature type="region of interest" description="Disordered" evidence="2">
    <location>
        <begin position="423"/>
        <end position="519"/>
    </location>
</feature>
<feature type="compositionally biased region" description="Basic and acidic residues" evidence="2">
    <location>
        <begin position="113"/>
        <end position="126"/>
    </location>
</feature>
<keyword evidence="1" id="KW-0175">Coiled coil</keyword>
<feature type="compositionally biased region" description="Basic residues" evidence="2">
    <location>
        <begin position="452"/>
        <end position="470"/>
    </location>
</feature>
<feature type="coiled-coil region" evidence="1">
    <location>
        <begin position="231"/>
        <end position="258"/>
    </location>
</feature>
<sequence length="519" mass="59141">MYSLCRAGHSRSVHSSNSGKPLMQSSLRLGSLPTVRILQFMQFLKLCLGKREDGSSEDEIYKVYSNKEDSTDEDIANCSGKDEFFTTLESSYVDEELRNAKETMRDLKKKKGANKEDKAANQDPRSEGLINNELNEDEADPPAKRRSIGAHYDLDYQGLIPAIEEELLDTEHKRGDVYVLVNGGHEGTEQQQSQGVGQHTDAAAAVPATATLLYTVGKDSSTPILRKGPSIQNLDNNREMLERELQKLLAVATDIDKKEEIKNTSTCKLWITRLVFINFEALPFHPMGIIPAFLTAVISVTSLAYNVGKDTGAHIRRKVSYSRNLKRNYKNLHWHATYVRRLSTDIGRVIHRRGLKSLKIYRRWSRSVSEAVGEAKTLCIKYKRTKKSWVLPRANLSKKMAGSAAKVGELAQNGKELAKLLQSNHGHKKRQHTNHSDTKKRQYTSHSDRKRQPTSHNHDKKHQPSNHRDRKQQPSSHSDKKRQPTSHNHDKKHQPSNHRDRKQQPLSHSDKKRQRTNHK</sequence>
<feature type="transmembrane region" description="Helical" evidence="3">
    <location>
        <begin position="288"/>
        <end position="308"/>
    </location>
</feature>
<name>A0A6A6N268_HEVBR</name>
<comment type="caution">
    <text evidence="4">The sequence shown here is derived from an EMBL/GenBank/DDBJ whole genome shotgun (WGS) entry which is preliminary data.</text>
</comment>
<keyword evidence="3" id="KW-0472">Membrane</keyword>
<feature type="compositionally biased region" description="Basic residues" evidence="2">
    <location>
        <begin position="483"/>
        <end position="501"/>
    </location>
</feature>
<feature type="compositionally biased region" description="Polar residues" evidence="2">
    <location>
        <begin position="13"/>
        <end position="22"/>
    </location>
</feature>
<proteinExistence type="predicted"/>
<dbReference type="AlphaFoldDB" id="A0A6A6N268"/>
<dbReference type="Proteomes" id="UP000467840">
    <property type="component" value="Chromosome 10"/>
</dbReference>
<feature type="compositionally biased region" description="Basic and acidic residues" evidence="2">
    <location>
        <begin position="434"/>
        <end position="451"/>
    </location>
</feature>